<dbReference type="NCBIfam" id="TIGR01144">
    <property type="entry name" value="ATP_synt_b"/>
    <property type="match status" value="1"/>
</dbReference>
<evidence type="ECO:0000256" key="2">
    <source>
        <dbReference type="ARBA" id="ARBA00022448"/>
    </source>
</evidence>
<keyword evidence="17" id="KW-0175">Coiled coil</keyword>
<gene>
    <name evidence="15 19" type="primary">atpF</name>
    <name evidence="19" type="ordered locus">PSMK_01970</name>
</gene>
<feature type="signal peptide" evidence="18">
    <location>
        <begin position="1"/>
        <end position="25"/>
    </location>
</feature>
<organism evidence="19 20">
    <name type="scientific">Phycisphaera mikurensis (strain NBRC 102666 / KCTC 22515 / FYK2301M01)</name>
    <dbReference type="NCBI Taxonomy" id="1142394"/>
    <lineage>
        <taxon>Bacteria</taxon>
        <taxon>Pseudomonadati</taxon>
        <taxon>Planctomycetota</taxon>
        <taxon>Phycisphaerae</taxon>
        <taxon>Phycisphaerales</taxon>
        <taxon>Phycisphaeraceae</taxon>
        <taxon>Phycisphaera</taxon>
    </lineage>
</organism>
<evidence type="ECO:0000256" key="3">
    <source>
        <dbReference type="ARBA" id="ARBA00022475"/>
    </source>
</evidence>
<evidence type="ECO:0000256" key="14">
    <source>
        <dbReference type="ARBA" id="ARBA00037847"/>
    </source>
</evidence>
<evidence type="ECO:0000256" key="7">
    <source>
        <dbReference type="ARBA" id="ARBA00022989"/>
    </source>
</evidence>
<evidence type="ECO:0000256" key="9">
    <source>
        <dbReference type="ARBA" id="ARBA00023136"/>
    </source>
</evidence>
<keyword evidence="2 15" id="KW-0813">Transport</keyword>
<keyword evidence="3 15" id="KW-1003">Cell membrane</keyword>
<dbReference type="PANTHER" id="PTHR33445">
    <property type="entry name" value="ATP SYNTHASE SUBUNIT B', CHLOROPLASTIC"/>
    <property type="match status" value="1"/>
</dbReference>
<dbReference type="KEGG" id="phm:PSMK_01970"/>
<evidence type="ECO:0000256" key="18">
    <source>
        <dbReference type="SAM" id="SignalP"/>
    </source>
</evidence>
<proteinExistence type="inferred from homology"/>
<keyword evidence="18" id="KW-0732">Signal</keyword>
<dbReference type="GO" id="GO:0012505">
    <property type="term" value="C:endomembrane system"/>
    <property type="evidence" value="ECO:0007669"/>
    <property type="project" value="UniProtKB-SubCell"/>
</dbReference>
<evidence type="ECO:0000313" key="20">
    <source>
        <dbReference type="Proteomes" id="UP000007881"/>
    </source>
</evidence>
<dbReference type="PROSITE" id="PS51257">
    <property type="entry name" value="PROKAR_LIPOPROTEIN"/>
    <property type="match status" value="1"/>
</dbReference>
<comment type="subunit">
    <text evidence="13">F-type ATPases have 2 components, F(1) - the catalytic core - and F(0) - the membrane proton channel. F(1) has five subunits: alpha(3), beta(3), gamma(1), delta(1), epsilon(1). F(0) has four main subunits: a(1), b(2) and c(10-14). The alpha and beta chains form an alternating ring which encloses part of the gamma chain. F(1) is attached to F(0) by a central stalk formed by the gamma and epsilon chains, while a peripheral stalk is formed by the delta and b chains.</text>
</comment>
<dbReference type="RefSeq" id="WP_014435576.1">
    <property type="nucleotide sequence ID" value="NC_017080.1"/>
</dbReference>
<evidence type="ECO:0000256" key="1">
    <source>
        <dbReference type="ARBA" id="ARBA00005513"/>
    </source>
</evidence>
<dbReference type="GO" id="GO:0045259">
    <property type="term" value="C:proton-transporting ATP synthase complex"/>
    <property type="evidence" value="ECO:0007669"/>
    <property type="project" value="UniProtKB-KW"/>
</dbReference>
<evidence type="ECO:0000256" key="5">
    <source>
        <dbReference type="ARBA" id="ARBA00022692"/>
    </source>
</evidence>
<dbReference type="Proteomes" id="UP000007881">
    <property type="component" value="Chromosome"/>
</dbReference>
<dbReference type="Pfam" id="PF00430">
    <property type="entry name" value="ATP-synt_B"/>
    <property type="match status" value="1"/>
</dbReference>
<evidence type="ECO:0000256" key="17">
    <source>
        <dbReference type="SAM" id="Coils"/>
    </source>
</evidence>
<dbReference type="CDD" id="cd06503">
    <property type="entry name" value="ATP-synt_Fo_b"/>
    <property type="match status" value="1"/>
</dbReference>
<name>I0IAR8_PHYMF</name>
<evidence type="ECO:0000256" key="8">
    <source>
        <dbReference type="ARBA" id="ARBA00023065"/>
    </source>
</evidence>
<keyword evidence="7 15" id="KW-1133">Transmembrane helix</keyword>
<dbReference type="HAMAP" id="MF_01398">
    <property type="entry name" value="ATP_synth_b_bprime"/>
    <property type="match status" value="1"/>
</dbReference>
<comment type="subunit">
    <text evidence="15">F-type ATPases have 2 components, F(1) - the catalytic core - and F(0) - the membrane proton channel. F(1) has five subunits: alpha(3), beta(3), gamma(1), delta(1), epsilon(1). F(0) has three main subunits: a(1), b(2) and c(10-14). The alpha and beta chains form an alternating ring which encloses part of the gamma chain. F(1) is attached to F(0) by a central stalk formed by the gamma and epsilon chains, while a peripheral stalk is formed by the delta and b chains.</text>
</comment>
<comment type="function">
    <text evidence="11 15">F(1)F(0) ATP synthase produces ATP from ADP in the presence of a proton or sodium gradient. F-type ATPases consist of two structural domains, F(1) containing the extramembraneous catalytic core and F(0) containing the membrane proton channel, linked together by a central stalk and a peripheral stalk. During catalysis, ATP synthesis in the catalytic domain of F(1) is coupled via a rotary mechanism of the central stalk subunits to proton translocation.</text>
</comment>
<evidence type="ECO:0000256" key="6">
    <source>
        <dbReference type="ARBA" id="ARBA00022781"/>
    </source>
</evidence>
<dbReference type="GO" id="GO:0046933">
    <property type="term" value="F:proton-transporting ATP synthase activity, rotational mechanism"/>
    <property type="evidence" value="ECO:0007669"/>
    <property type="project" value="UniProtKB-UniRule"/>
</dbReference>
<comment type="similarity">
    <text evidence="1 15 16">Belongs to the ATPase B chain family.</text>
</comment>
<keyword evidence="6 15" id="KW-0375">Hydrogen ion transport</keyword>
<dbReference type="HOGENOM" id="CLU_079215_4_2_0"/>
<dbReference type="PANTHER" id="PTHR33445:SF1">
    <property type="entry name" value="ATP SYNTHASE SUBUNIT B"/>
    <property type="match status" value="1"/>
</dbReference>
<comment type="function">
    <text evidence="12">Component of the F(0) channel, it forms part of the peripheral stalk, linking F(1) to F(0). The b'-subunit is a diverged and duplicated form of b found in plants and photosynthetic bacteria.</text>
</comment>
<keyword evidence="20" id="KW-1185">Reference proteome</keyword>
<protein>
    <recommendedName>
        <fullName evidence="15">ATP synthase subunit b</fullName>
    </recommendedName>
    <alternativeName>
        <fullName evidence="15">ATP synthase F(0) sector subunit b</fullName>
    </alternativeName>
    <alternativeName>
        <fullName evidence="15">ATPase subunit I</fullName>
    </alternativeName>
    <alternativeName>
        <fullName evidence="15">F-type ATPase subunit b</fullName>
        <shortName evidence="15">F-ATPase subunit b</shortName>
    </alternativeName>
</protein>
<evidence type="ECO:0000256" key="16">
    <source>
        <dbReference type="RuleBase" id="RU003848"/>
    </source>
</evidence>
<dbReference type="EMBL" id="AP012338">
    <property type="protein sequence ID" value="BAM02356.1"/>
    <property type="molecule type" value="Genomic_DNA"/>
</dbReference>
<evidence type="ECO:0000256" key="15">
    <source>
        <dbReference type="HAMAP-Rule" id="MF_01398"/>
    </source>
</evidence>
<keyword evidence="10 15" id="KW-0066">ATP synthesis</keyword>
<keyword evidence="8 15" id="KW-0406">Ion transport</keyword>
<dbReference type="InterPro" id="IPR002146">
    <property type="entry name" value="ATP_synth_b/b'su_bac/chlpt"/>
</dbReference>
<keyword evidence="9 15" id="KW-0472">Membrane</keyword>
<feature type="coiled-coil region" evidence="17">
    <location>
        <begin position="85"/>
        <end position="123"/>
    </location>
</feature>
<dbReference type="GO" id="GO:0005886">
    <property type="term" value="C:plasma membrane"/>
    <property type="evidence" value="ECO:0007669"/>
    <property type="project" value="UniProtKB-SubCell"/>
</dbReference>
<evidence type="ECO:0000256" key="13">
    <source>
        <dbReference type="ARBA" id="ARBA00026054"/>
    </source>
</evidence>
<reference evidence="19 20" key="1">
    <citation type="submission" date="2012-02" db="EMBL/GenBank/DDBJ databases">
        <title>Complete genome sequence of Phycisphaera mikurensis NBRC 102666.</title>
        <authorList>
            <person name="Ankai A."/>
            <person name="Hosoyama A."/>
            <person name="Terui Y."/>
            <person name="Sekine M."/>
            <person name="Fukai R."/>
            <person name="Kato Y."/>
            <person name="Nakamura S."/>
            <person name="Yamada-Narita S."/>
            <person name="Kawakoshi A."/>
            <person name="Fukunaga Y."/>
            <person name="Yamazaki S."/>
            <person name="Fujita N."/>
        </authorList>
    </citation>
    <scope>NUCLEOTIDE SEQUENCE [LARGE SCALE GENOMIC DNA]</scope>
    <source>
        <strain evidence="20">NBRC 102666 / KCTC 22515 / FYK2301M01</strain>
    </source>
</reference>
<evidence type="ECO:0000256" key="4">
    <source>
        <dbReference type="ARBA" id="ARBA00022547"/>
    </source>
</evidence>
<keyword evidence="5 15" id="KW-0812">Transmembrane</keyword>
<keyword evidence="19" id="KW-0378">Hydrolase</keyword>
<evidence type="ECO:0000256" key="12">
    <source>
        <dbReference type="ARBA" id="ARBA00025614"/>
    </source>
</evidence>
<feature type="transmembrane region" description="Helical" evidence="15">
    <location>
        <begin position="41"/>
        <end position="62"/>
    </location>
</feature>
<keyword evidence="15" id="KW-0997">Cell inner membrane</keyword>
<dbReference type="GO" id="GO:0046961">
    <property type="term" value="F:proton-transporting ATPase activity, rotational mechanism"/>
    <property type="evidence" value="ECO:0007669"/>
    <property type="project" value="TreeGrafter"/>
</dbReference>
<evidence type="ECO:0000313" key="19">
    <source>
        <dbReference type="EMBL" id="BAM02356.1"/>
    </source>
</evidence>
<dbReference type="AlphaFoldDB" id="I0IAR8"/>
<evidence type="ECO:0000256" key="10">
    <source>
        <dbReference type="ARBA" id="ARBA00023310"/>
    </source>
</evidence>
<dbReference type="InterPro" id="IPR050059">
    <property type="entry name" value="ATP_synthase_B_chain"/>
</dbReference>
<dbReference type="InterPro" id="IPR005864">
    <property type="entry name" value="ATP_synth_F0_bsu_bac"/>
</dbReference>
<dbReference type="eggNOG" id="COG0711">
    <property type="taxonomic scope" value="Bacteria"/>
</dbReference>
<accession>I0IAR8</accession>
<keyword evidence="4 15" id="KW-0138">CF(0)</keyword>
<feature type="chain" id="PRO_5003629580" description="ATP synthase subunit b" evidence="18">
    <location>
        <begin position="26"/>
        <end position="205"/>
    </location>
</feature>
<evidence type="ECO:0000256" key="11">
    <source>
        <dbReference type="ARBA" id="ARBA00025198"/>
    </source>
</evidence>
<sequence>MTPAFRPACTAIALASCALAPPALAAAGAGGGGSDTEPNLFAGSIFQSLAAIVAFILLLLILRKYAWGQILTGLQDRENRIKDDLDHAAKKHAEAQAVLEDYREQLRGIQAEAQAKIDEARKAGEAVKAKLIADAEAHGARLRERAEKEIAAAKETAIAEVYEKSAVLSTDIAAKILGREIDAGAQQDLVNESLREFESRVAQNN</sequence>
<dbReference type="GO" id="GO:0016787">
    <property type="term" value="F:hydrolase activity"/>
    <property type="evidence" value="ECO:0007669"/>
    <property type="project" value="UniProtKB-KW"/>
</dbReference>
<dbReference type="STRING" id="1142394.PSMK_01970"/>
<comment type="subcellular location">
    <subcellularLocation>
        <location evidence="15">Cell inner membrane</location>
        <topology evidence="15">Single-pass membrane protein</topology>
    </subcellularLocation>
    <subcellularLocation>
        <location evidence="14">Endomembrane system</location>
        <topology evidence="14">Single-pass membrane protein</topology>
    </subcellularLocation>
</comment>